<dbReference type="Pfam" id="PF12796">
    <property type="entry name" value="Ank_2"/>
    <property type="match status" value="1"/>
</dbReference>
<dbReference type="Proteomes" id="UP000030755">
    <property type="component" value="Unassembled WGS sequence"/>
</dbReference>
<keyword evidence="6" id="KW-1185">Reference proteome</keyword>
<keyword evidence="1" id="KW-0677">Repeat</keyword>
<evidence type="ECO:0000313" key="5">
    <source>
        <dbReference type="EMBL" id="RKP21054.1"/>
    </source>
</evidence>
<evidence type="ECO:0000256" key="1">
    <source>
        <dbReference type="ARBA" id="ARBA00022737"/>
    </source>
</evidence>
<dbReference type="PANTHER" id="PTHR24171:SF8">
    <property type="entry name" value="BRCA1-ASSOCIATED RING DOMAIN PROTEIN 1"/>
    <property type="match status" value="1"/>
</dbReference>
<dbReference type="InterPro" id="IPR002110">
    <property type="entry name" value="Ankyrin_rpt"/>
</dbReference>
<reference evidence="7" key="2">
    <citation type="journal article" date="2018" name="Nat. Microbiol.">
        <title>Leveraging single-cell genomics to expand the fungal tree of life.</title>
        <authorList>
            <person name="Ahrendt S.R."/>
            <person name="Quandt C.A."/>
            <person name="Ciobanu D."/>
            <person name="Clum A."/>
            <person name="Salamov A."/>
            <person name="Andreopoulos B."/>
            <person name="Cheng J.F."/>
            <person name="Woyke T."/>
            <person name="Pelin A."/>
            <person name="Henrissat B."/>
            <person name="Reynolds N.K."/>
            <person name="Benny G.L."/>
            <person name="Smith M.E."/>
            <person name="James T.Y."/>
            <person name="Grigoriev I.V."/>
        </authorList>
    </citation>
    <scope>NUCLEOTIDE SEQUENCE [LARGE SCALE GENOMIC DNA]</scope>
    <source>
        <strain evidence="7">CSF55</strain>
    </source>
</reference>
<evidence type="ECO:0000313" key="6">
    <source>
        <dbReference type="Proteomes" id="UP000030755"/>
    </source>
</evidence>
<dbReference type="AlphaFoldDB" id="A0A075AUW8"/>
<proteinExistence type="predicted"/>
<evidence type="ECO:0000313" key="4">
    <source>
        <dbReference type="EMBL" id="EPZ32339.1"/>
    </source>
</evidence>
<dbReference type="EMBL" id="KE561161">
    <property type="protein sequence ID" value="EPZ32339.1"/>
    <property type="molecule type" value="Genomic_DNA"/>
</dbReference>
<gene>
    <name evidence="4" type="ORF">O9G_002180</name>
    <name evidence="5" type="ORF">ROZALSC1DRAFT_27495</name>
</gene>
<dbReference type="SMART" id="SM00248">
    <property type="entry name" value="ANK"/>
    <property type="match status" value="2"/>
</dbReference>
<dbReference type="EMBL" id="ML004993">
    <property type="protein sequence ID" value="RKP21054.1"/>
    <property type="molecule type" value="Genomic_DNA"/>
</dbReference>
<evidence type="ECO:0000313" key="7">
    <source>
        <dbReference type="Proteomes" id="UP000281549"/>
    </source>
</evidence>
<dbReference type="OrthoDB" id="194358at2759"/>
<dbReference type="PROSITE" id="PS50297">
    <property type="entry name" value="ANK_REP_REGION"/>
    <property type="match status" value="1"/>
</dbReference>
<protein>
    <submittedName>
        <fullName evidence="4">Uncharacterized protein</fullName>
    </submittedName>
</protein>
<dbReference type="HOGENOM" id="CLU_132799_0_0_1"/>
<dbReference type="Proteomes" id="UP000281549">
    <property type="component" value="Unassembled WGS sequence"/>
</dbReference>
<dbReference type="Gene3D" id="1.25.40.20">
    <property type="entry name" value="Ankyrin repeat-containing domain"/>
    <property type="match status" value="1"/>
</dbReference>
<sequence length="172" mass="19206">MSAPAKSLPFSIIENYFKAIKNGQTDIVRGMLTEHPDLAKIKYRHNDFKYEGEIELDAYKFLGAYIGSVTGLHAAIIWGQDDLAKEIIDKSFTDDLDITFGGNNTALHLATLYGAGEVVKILLARGANSNIRNSKEFTPIDINDDFKIMKYFSSDADLTKNSHIDLFTVTHQ</sequence>
<keyword evidence="2 3" id="KW-0040">ANK repeat</keyword>
<dbReference type="PANTHER" id="PTHR24171">
    <property type="entry name" value="ANKYRIN REPEAT DOMAIN-CONTAINING PROTEIN 39-RELATED"/>
    <property type="match status" value="1"/>
</dbReference>
<reference evidence="5" key="3">
    <citation type="submission" date="2018-08" db="EMBL/GenBank/DDBJ databases">
        <title>Leveraging single-cell genomics to expand the Fungal Tree of Life.</title>
        <authorList>
            <consortium name="DOE Joint Genome Institute"/>
            <person name="Ahrendt S.R."/>
            <person name="Quandt C.A."/>
            <person name="Ciobanu D."/>
            <person name="Clum A."/>
            <person name="Salamov A."/>
            <person name="Andreopoulos B."/>
            <person name="Cheng J.-F."/>
            <person name="Woyke T."/>
            <person name="Pelin A."/>
            <person name="Henrissat B."/>
            <person name="Reynolds N."/>
            <person name="Benny G.L."/>
            <person name="Smith M.E."/>
            <person name="James T.Y."/>
            <person name="Grigoriev I.V."/>
        </authorList>
    </citation>
    <scope>NUCLEOTIDE SEQUENCE</scope>
    <source>
        <strain evidence="5">CSF55</strain>
    </source>
</reference>
<dbReference type="InterPro" id="IPR036770">
    <property type="entry name" value="Ankyrin_rpt-contain_sf"/>
</dbReference>
<accession>A0A075AUW8</accession>
<dbReference type="SUPFAM" id="SSF48403">
    <property type="entry name" value="Ankyrin repeat"/>
    <property type="match status" value="1"/>
</dbReference>
<evidence type="ECO:0000256" key="2">
    <source>
        <dbReference type="ARBA" id="ARBA00023043"/>
    </source>
</evidence>
<dbReference type="GO" id="GO:0004842">
    <property type="term" value="F:ubiquitin-protein transferase activity"/>
    <property type="evidence" value="ECO:0007669"/>
    <property type="project" value="TreeGrafter"/>
</dbReference>
<name>A0A075AUW8_ROZAC</name>
<dbReference type="GO" id="GO:0085020">
    <property type="term" value="P:protein K6-linked ubiquitination"/>
    <property type="evidence" value="ECO:0007669"/>
    <property type="project" value="TreeGrafter"/>
</dbReference>
<evidence type="ECO:0000256" key="3">
    <source>
        <dbReference type="PROSITE-ProRule" id="PRU00023"/>
    </source>
</evidence>
<reference evidence="4 6" key="1">
    <citation type="journal article" date="2013" name="Curr. Biol.">
        <title>Shared signatures of parasitism and phylogenomics unite Cryptomycota and microsporidia.</title>
        <authorList>
            <person name="James T.Y."/>
            <person name="Pelin A."/>
            <person name="Bonen L."/>
            <person name="Ahrendt S."/>
            <person name="Sain D."/>
            <person name="Corradi N."/>
            <person name="Stajich J.E."/>
        </authorList>
    </citation>
    <scope>NUCLEOTIDE SEQUENCE [LARGE SCALE GENOMIC DNA]</scope>
    <source>
        <strain evidence="4 6">CSF55</strain>
        <strain evidence="4 6">CSF55</strain>
    </source>
</reference>
<dbReference type="STRING" id="988480.A0A075AUW8"/>
<dbReference type="PROSITE" id="PS50088">
    <property type="entry name" value="ANK_REPEAT"/>
    <property type="match status" value="1"/>
</dbReference>
<dbReference type="OMA" id="IELDAYK"/>
<organism evidence="4 6">
    <name type="scientific">Rozella allomycis (strain CSF55)</name>
    <dbReference type="NCBI Taxonomy" id="988480"/>
    <lineage>
        <taxon>Eukaryota</taxon>
        <taxon>Fungi</taxon>
        <taxon>Fungi incertae sedis</taxon>
        <taxon>Cryptomycota</taxon>
        <taxon>Cryptomycota incertae sedis</taxon>
        <taxon>Rozella</taxon>
    </lineage>
</organism>
<feature type="repeat" description="ANK" evidence="3">
    <location>
        <begin position="102"/>
        <end position="134"/>
    </location>
</feature>